<dbReference type="InterPro" id="IPR003834">
    <property type="entry name" value="Cyt_c_assmbl_TM_dom"/>
</dbReference>
<evidence type="ECO:0000313" key="9">
    <source>
        <dbReference type="Proteomes" id="UP000434639"/>
    </source>
</evidence>
<keyword evidence="9" id="KW-1185">Reference proteome</keyword>
<comment type="caution">
    <text evidence="8">The sequence shown here is derived from an EMBL/GenBank/DDBJ whole genome shotgun (WGS) entry which is preliminary data.</text>
</comment>
<feature type="transmembrane region" description="Helical" evidence="6">
    <location>
        <begin position="6"/>
        <end position="33"/>
    </location>
</feature>
<dbReference type="GO" id="GO:0017004">
    <property type="term" value="P:cytochrome complex assembly"/>
    <property type="evidence" value="ECO:0007669"/>
    <property type="project" value="InterPro"/>
</dbReference>
<keyword evidence="5 6" id="KW-0472">Membrane</keyword>
<dbReference type="Pfam" id="PF02683">
    <property type="entry name" value="DsbD_TM"/>
    <property type="match status" value="1"/>
</dbReference>
<dbReference type="PANTHER" id="PTHR31272">
    <property type="entry name" value="CYTOCHROME C-TYPE BIOGENESIS PROTEIN HI_1454-RELATED"/>
    <property type="match status" value="1"/>
</dbReference>
<keyword evidence="4 6" id="KW-1133">Transmembrane helix</keyword>
<name>A0A7X2S1P9_9BACI</name>
<dbReference type="RefSeq" id="WP_155110396.1">
    <property type="nucleotide sequence ID" value="NZ_WMIB01000001.1"/>
</dbReference>
<protein>
    <submittedName>
        <fullName evidence="8">Cytochrome c biogenesis protein CcdA</fullName>
    </submittedName>
</protein>
<evidence type="ECO:0000256" key="3">
    <source>
        <dbReference type="ARBA" id="ARBA00022692"/>
    </source>
</evidence>
<dbReference type="GO" id="GO:0016020">
    <property type="term" value="C:membrane"/>
    <property type="evidence" value="ECO:0007669"/>
    <property type="project" value="UniProtKB-SubCell"/>
</dbReference>
<evidence type="ECO:0000313" key="8">
    <source>
        <dbReference type="EMBL" id="MTH51832.1"/>
    </source>
</evidence>
<comment type="similarity">
    <text evidence="2">Belongs to the DsbD family.</text>
</comment>
<dbReference type="AlphaFoldDB" id="A0A7X2S1P9"/>
<feature type="transmembrane region" description="Helical" evidence="6">
    <location>
        <begin position="93"/>
        <end position="113"/>
    </location>
</feature>
<dbReference type="OrthoDB" id="9803065at2"/>
<evidence type="ECO:0000256" key="1">
    <source>
        <dbReference type="ARBA" id="ARBA00004141"/>
    </source>
</evidence>
<evidence type="ECO:0000256" key="2">
    <source>
        <dbReference type="ARBA" id="ARBA00006143"/>
    </source>
</evidence>
<feature type="transmembrane region" description="Helical" evidence="6">
    <location>
        <begin position="54"/>
        <end position="73"/>
    </location>
</feature>
<comment type="subcellular location">
    <subcellularLocation>
        <location evidence="1">Membrane</location>
        <topology evidence="1">Multi-pass membrane protein</topology>
    </subcellularLocation>
</comment>
<proteinExistence type="inferred from homology"/>
<dbReference type="EMBL" id="WMIB01000001">
    <property type="protein sequence ID" value="MTH51832.1"/>
    <property type="molecule type" value="Genomic_DNA"/>
</dbReference>
<dbReference type="PANTHER" id="PTHR31272:SF4">
    <property type="entry name" value="CYTOCHROME C-TYPE BIOGENESIS PROTEIN HI_1454-RELATED"/>
    <property type="match status" value="1"/>
</dbReference>
<feature type="domain" description="Cytochrome C biogenesis protein transmembrane" evidence="7">
    <location>
        <begin position="7"/>
        <end position="189"/>
    </location>
</feature>
<evidence type="ECO:0000256" key="6">
    <source>
        <dbReference type="SAM" id="Phobius"/>
    </source>
</evidence>
<feature type="transmembrane region" description="Helical" evidence="6">
    <location>
        <begin position="125"/>
        <end position="152"/>
    </location>
</feature>
<dbReference type="InterPro" id="IPR051790">
    <property type="entry name" value="Cytochrome_c-biogenesis_DsbD"/>
</dbReference>
<sequence length="234" mass="25331">MADVNAVLSFGAGFLSFVSPCCLPVYPAFLSYITGMSVQDLKSGQAMRQKESMLHTFFFLLGFSSIFIALGYGTSLIGNLFISYQDLLRQIGAILIVFLGFVTMGILTPSFLMKERKLHFKHRPAGYAGSILIGLGFAAGWSPCIGPILTAVMGLAGTNPESGMVLMLSYALGFAVPFFIMTFFLGKVSWISKHTVSFMKAGGGIMVAMGLLLFFDGMTVIIRYFTELTGFSGF</sequence>
<feature type="transmembrane region" description="Helical" evidence="6">
    <location>
        <begin position="164"/>
        <end position="185"/>
    </location>
</feature>
<organism evidence="8 9">
    <name type="scientific">Metabacillus mangrovi</name>
    <dbReference type="NCBI Taxonomy" id="1491830"/>
    <lineage>
        <taxon>Bacteria</taxon>
        <taxon>Bacillati</taxon>
        <taxon>Bacillota</taxon>
        <taxon>Bacilli</taxon>
        <taxon>Bacillales</taxon>
        <taxon>Bacillaceae</taxon>
        <taxon>Metabacillus</taxon>
    </lineage>
</organism>
<dbReference type="Proteomes" id="UP000434639">
    <property type="component" value="Unassembled WGS sequence"/>
</dbReference>
<keyword evidence="3 6" id="KW-0812">Transmembrane</keyword>
<evidence type="ECO:0000256" key="5">
    <source>
        <dbReference type="ARBA" id="ARBA00023136"/>
    </source>
</evidence>
<reference evidence="8 9" key="1">
    <citation type="journal article" date="2017" name="Int. J. Syst. Evol. Microbiol.">
        <title>Bacillus mangrovi sp. nov., isolated from a sediment sample from a mangrove forest.</title>
        <authorList>
            <person name="Gupta V."/>
            <person name="Singh P.K."/>
            <person name="Korpole S."/>
            <person name="Tanuku N.R.S."/>
            <person name="Pinnaka A.K."/>
        </authorList>
    </citation>
    <scope>NUCLEOTIDE SEQUENCE [LARGE SCALE GENOMIC DNA]</scope>
    <source>
        <strain evidence="8 9">KCTC 33872</strain>
    </source>
</reference>
<gene>
    <name evidence="8" type="ORF">GKZ89_00325</name>
</gene>
<accession>A0A7X2S1P9</accession>
<feature type="transmembrane region" description="Helical" evidence="6">
    <location>
        <begin position="205"/>
        <end position="225"/>
    </location>
</feature>
<evidence type="ECO:0000256" key="4">
    <source>
        <dbReference type="ARBA" id="ARBA00022989"/>
    </source>
</evidence>
<evidence type="ECO:0000259" key="7">
    <source>
        <dbReference type="Pfam" id="PF02683"/>
    </source>
</evidence>